<evidence type="ECO:0000313" key="9">
    <source>
        <dbReference type="EMBL" id="CAH1247599.1"/>
    </source>
</evidence>
<evidence type="ECO:0000256" key="7">
    <source>
        <dbReference type="SAM" id="MobiDB-lite"/>
    </source>
</evidence>
<dbReference type="SMART" id="SM00526">
    <property type="entry name" value="H15"/>
    <property type="match status" value="4"/>
</dbReference>
<feature type="domain" description="H15" evidence="8">
    <location>
        <begin position="130"/>
        <end position="201"/>
    </location>
</feature>
<proteinExistence type="predicted"/>
<dbReference type="Gene3D" id="1.10.10.10">
    <property type="entry name" value="Winged helix-like DNA-binding domain superfamily/Winged helix DNA-binding domain"/>
    <property type="match status" value="4"/>
</dbReference>
<dbReference type="InterPro" id="IPR036390">
    <property type="entry name" value="WH_DNA-bd_sf"/>
</dbReference>
<dbReference type="CDD" id="cd00073">
    <property type="entry name" value="H15"/>
    <property type="match status" value="4"/>
</dbReference>
<gene>
    <name evidence="9" type="primary">HP1BP3</name>
    <name evidence="9" type="ORF">BLAG_LOCUS9220</name>
</gene>
<organism evidence="9 10">
    <name type="scientific">Branchiostoma lanceolatum</name>
    <name type="common">Common lancelet</name>
    <name type="synonym">Amphioxus lanceolatum</name>
    <dbReference type="NCBI Taxonomy" id="7740"/>
    <lineage>
        <taxon>Eukaryota</taxon>
        <taxon>Metazoa</taxon>
        <taxon>Chordata</taxon>
        <taxon>Cephalochordata</taxon>
        <taxon>Leptocardii</taxon>
        <taxon>Amphioxiformes</taxon>
        <taxon>Branchiostomatidae</taxon>
        <taxon>Branchiostoma</taxon>
    </lineage>
</organism>
<feature type="region of interest" description="Disordered" evidence="7">
    <location>
        <begin position="195"/>
        <end position="224"/>
    </location>
</feature>
<evidence type="ECO:0000313" key="10">
    <source>
        <dbReference type="Proteomes" id="UP000838412"/>
    </source>
</evidence>
<sequence length="504" mass="55767">MPTKKNNSSVRMDEVLEEAIHTTGGPKGASTIAIKKYIAAHYPHLDIENRTYLLKQAVKRGVSKGQLKQMSGTGFTGFYKLVGGKERPSLTKRQKDAAKTAAKKVVSSHRAIVKKKVSKPPPAFYRDPDEKPTTIDLVEEALAMVGGSKGASAQAIRKYLAENYPDTKKHLVKQALERAQKKDLVKQLSGTGASGTFKWIGPKRKPKEREEAPKSPKKTPAAKKMAIPEPPKMEIIIRDAMVEHCEPKEASPQAIKKYLSEHYPHLEIETRSYLLKRALQKGVENGQLLQLSGKGMSGTFRLVESYKPKKPMETMIGVAIKAANEPKEASVGMIKKYIREHYPTLDIENHMFKLKRGLEKGVKNGELEQITGKGASGTYQLTEPFIPSPEDLELIEYVPPMEVLLRSAFHRGSKTKVQKPTEVKVKKARGRPKSRPVKKPKPKAAGRGRGKGKKGRGRPKKAGKTEAKEAEDAPKESASSEEEETAKESEEEPKESASSEEDAQ</sequence>
<feature type="compositionally biased region" description="Basic residues" evidence="7">
    <location>
        <begin position="426"/>
        <end position="462"/>
    </location>
</feature>
<dbReference type="Proteomes" id="UP000838412">
    <property type="component" value="Chromosome 16"/>
</dbReference>
<dbReference type="GO" id="GO:0045910">
    <property type="term" value="P:negative regulation of DNA recombination"/>
    <property type="evidence" value="ECO:0007669"/>
    <property type="project" value="TreeGrafter"/>
</dbReference>
<evidence type="ECO:0000256" key="5">
    <source>
        <dbReference type="ARBA" id="ARBA00023125"/>
    </source>
</evidence>
<keyword evidence="6" id="KW-0539">Nucleus</keyword>
<name>A0A8K0EC51_BRALA</name>
<keyword evidence="5" id="KW-0238">DNA-binding</keyword>
<dbReference type="InterPro" id="IPR005818">
    <property type="entry name" value="Histone_H1/H5_H15"/>
</dbReference>
<keyword evidence="10" id="KW-1185">Reference proteome</keyword>
<evidence type="ECO:0000256" key="4">
    <source>
        <dbReference type="ARBA" id="ARBA00022454"/>
    </source>
</evidence>
<keyword evidence="4" id="KW-0158">Chromosome</keyword>
<feature type="compositionally biased region" description="Acidic residues" evidence="7">
    <location>
        <begin position="479"/>
        <end position="504"/>
    </location>
</feature>
<dbReference type="InterPro" id="IPR036388">
    <property type="entry name" value="WH-like_DNA-bd_sf"/>
</dbReference>
<feature type="region of interest" description="Disordered" evidence="7">
    <location>
        <begin position="413"/>
        <end position="504"/>
    </location>
</feature>
<comment type="subcellular location">
    <subcellularLocation>
        <location evidence="3">Chromosome</location>
    </subcellularLocation>
    <subcellularLocation>
        <location evidence="2">Nucleus</location>
    </subcellularLocation>
</comment>
<dbReference type="PROSITE" id="PS51504">
    <property type="entry name" value="H15"/>
    <property type="match status" value="4"/>
</dbReference>
<accession>A0A8K0EC51</accession>
<dbReference type="Pfam" id="PF00538">
    <property type="entry name" value="Linker_histone"/>
    <property type="match status" value="4"/>
</dbReference>
<evidence type="ECO:0000256" key="2">
    <source>
        <dbReference type="ARBA" id="ARBA00004123"/>
    </source>
</evidence>
<protein>
    <submittedName>
        <fullName evidence="9">HP1BP3 protein</fullName>
    </submittedName>
</protein>
<dbReference type="SUPFAM" id="SSF46785">
    <property type="entry name" value="Winged helix' DNA-binding domain"/>
    <property type="match status" value="4"/>
</dbReference>
<dbReference type="GO" id="GO:0006334">
    <property type="term" value="P:nucleosome assembly"/>
    <property type="evidence" value="ECO:0007669"/>
    <property type="project" value="InterPro"/>
</dbReference>
<feature type="compositionally biased region" description="Basic and acidic residues" evidence="7">
    <location>
        <begin position="463"/>
        <end position="475"/>
    </location>
</feature>
<comment type="function">
    <text evidence="1">Histones H1 are necessary for the condensation of nucleosome chains into higher-order structures.</text>
</comment>
<dbReference type="OrthoDB" id="7684689at2759"/>
<dbReference type="PANTHER" id="PTHR11467">
    <property type="entry name" value="HISTONE H1"/>
    <property type="match status" value="1"/>
</dbReference>
<dbReference type="AlphaFoldDB" id="A0A8K0EC51"/>
<evidence type="ECO:0000256" key="3">
    <source>
        <dbReference type="ARBA" id="ARBA00004286"/>
    </source>
</evidence>
<reference evidence="9" key="1">
    <citation type="submission" date="2022-01" db="EMBL/GenBank/DDBJ databases">
        <authorList>
            <person name="Braso-Vives M."/>
        </authorList>
    </citation>
    <scope>NUCLEOTIDE SEQUENCE</scope>
</reference>
<dbReference type="GO" id="GO:0031492">
    <property type="term" value="F:nucleosomal DNA binding"/>
    <property type="evidence" value="ECO:0007669"/>
    <property type="project" value="TreeGrafter"/>
</dbReference>
<feature type="domain" description="H15" evidence="8">
    <location>
        <begin position="228"/>
        <end position="304"/>
    </location>
</feature>
<evidence type="ECO:0000256" key="6">
    <source>
        <dbReference type="ARBA" id="ARBA00023242"/>
    </source>
</evidence>
<feature type="domain" description="H15" evidence="8">
    <location>
        <begin position="8"/>
        <end position="83"/>
    </location>
</feature>
<dbReference type="GO" id="GO:0000786">
    <property type="term" value="C:nucleosome"/>
    <property type="evidence" value="ECO:0007669"/>
    <property type="project" value="InterPro"/>
</dbReference>
<evidence type="ECO:0000256" key="1">
    <source>
        <dbReference type="ARBA" id="ARBA00002809"/>
    </source>
</evidence>
<dbReference type="PANTHER" id="PTHR11467:SF20">
    <property type="entry name" value="H15 DOMAIN-CONTAINING PROTEIN-RELATED"/>
    <property type="match status" value="1"/>
</dbReference>
<dbReference type="GO" id="GO:0005634">
    <property type="term" value="C:nucleus"/>
    <property type="evidence" value="ECO:0007669"/>
    <property type="project" value="UniProtKB-SubCell"/>
</dbReference>
<dbReference type="GO" id="GO:0030261">
    <property type="term" value="P:chromosome condensation"/>
    <property type="evidence" value="ECO:0007669"/>
    <property type="project" value="TreeGrafter"/>
</dbReference>
<dbReference type="EMBL" id="OV696701">
    <property type="protein sequence ID" value="CAH1247599.1"/>
    <property type="molecule type" value="Genomic_DNA"/>
</dbReference>
<evidence type="ECO:0000259" key="8">
    <source>
        <dbReference type="PROSITE" id="PS51504"/>
    </source>
</evidence>
<dbReference type="GO" id="GO:0003690">
    <property type="term" value="F:double-stranded DNA binding"/>
    <property type="evidence" value="ECO:0007669"/>
    <property type="project" value="TreeGrafter"/>
</dbReference>
<feature type="domain" description="H15" evidence="8">
    <location>
        <begin position="308"/>
        <end position="383"/>
    </location>
</feature>